<evidence type="ECO:0000313" key="1">
    <source>
        <dbReference type="EMBL" id="RHN45403.1"/>
    </source>
</evidence>
<reference evidence="1" key="1">
    <citation type="journal article" date="2018" name="Nat. Plants">
        <title>Whole-genome landscape of Medicago truncatula symbiotic genes.</title>
        <authorList>
            <person name="Pecrix Y."/>
            <person name="Gamas P."/>
            <person name="Carrere S."/>
        </authorList>
    </citation>
    <scope>NUCLEOTIDE SEQUENCE</scope>
    <source>
        <tissue evidence="1">Leaves</tissue>
    </source>
</reference>
<dbReference type="Proteomes" id="UP000265566">
    <property type="component" value="Chromosome 7"/>
</dbReference>
<dbReference type="EMBL" id="PSQE01000007">
    <property type="protein sequence ID" value="RHN45403.1"/>
    <property type="molecule type" value="Genomic_DNA"/>
</dbReference>
<dbReference type="AlphaFoldDB" id="A0A396GY27"/>
<organism evidence="1">
    <name type="scientific">Medicago truncatula</name>
    <name type="common">Barrel medic</name>
    <name type="synonym">Medicago tribuloides</name>
    <dbReference type="NCBI Taxonomy" id="3880"/>
    <lineage>
        <taxon>Eukaryota</taxon>
        <taxon>Viridiplantae</taxon>
        <taxon>Streptophyta</taxon>
        <taxon>Embryophyta</taxon>
        <taxon>Tracheophyta</taxon>
        <taxon>Spermatophyta</taxon>
        <taxon>Magnoliopsida</taxon>
        <taxon>eudicotyledons</taxon>
        <taxon>Gunneridae</taxon>
        <taxon>Pentapetalae</taxon>
        <taxon>rosids</taxon>
        <taxon>fabids</taxon>
        <taxon>Fabales</taxon>
        <taxon>Fabaceae</taxon>
        <taxon>Papilionoideae</taxon>
        <taxon>50 kb inversion clade</taxon>
        <taxon>NPAAA clade</taxon>
        <taxon>Hologalegina</taxon>
        <taxon>IRL clade</taxon>
        <taxon>Trifolieae</taxon>
        <taxon>Medicago</taxon>
    </lineage>
</organism>
<sequence length="68" mass="7844">MVVLLGFNLAHNVETLPGEPMEPIVQQSFTLTRIDYDDGLYHSSHSQPQSWHLYLLHLLSFESDTRSM</sequence>
<proteinExistence type="predicted"/>
<accession>A0A396GY27</accession>
<dbReference type="Gramene" id="rna39724">
    <property type="protein sequence ID" value="RHN45403.1"/>
    <property type="gene ID" value="gene39724"/>
</dbReference>
<comment type="caution">
    <text evidence="1">The sequence shown here is derived from an EMBL/GenBank/DDBJ whole genome shotgun (WGS) entry which is preliminary data.</text>
</comment>
<protein>
    <submittedName>
        <fullName evidence="1">Uncharacterized protein</fullName>
    </submittedName>
</protein>
<gene>
    <name evidence="1" type="ORF">MtrunA17_Chr7g0230681</name>
</gene>
<name>A0A396GY27_MEDTR</name>